<gene>
    <name evidence="1" type="ORF">METZ01_LOCUS360993</name>
</gene>
<dbReference type="AlphaFoldDB" id="A0A382SE52"/>
<reference evidence="1" key="1">
    <citation type="submission" date="2018-05" db="EMBL/GenBank/DDBJ databases">
        <authorList>
            <person name="Lanie J.A."/>
            <person name="Ng W.-L."/>
            <person name="Kazmierczak K.M."/>
            <person name="Andrzejewski T.M."/>
            <person name="Davidsen T.M."/>
            <person name="Wayne K.J."/>
            <person name="Tettelin H."/>
            <person name="Glass J.I."/>
            <person name="Rusch D."/>
            <person name="Podicherti R."/>
            <person name="Tsui H.-C.T."/>
            <person name="Winkler M.E."/>
        </authorList>
    </citation>
    <scope>NUCLEOTIDE SEQUENCE</scope>
</reference>
<name>A0A382SE52_9ZZZZ</name>
<accession>A0A382SE52</accession>
<sequence length="68" mass="7614">MDKEVIVNNVCPLVTPFVGNCWVCGYEDVLVAHDVTVQKSLCICCVDDALKVDTTLQLHYGSKVYHRD</sequence>
<proteinExistence type="predicted"/>
<dbReference type="EMBL" id="UINC01128407">
    <property type="protein sequence ID" value="SVD08139.1"/>
    <property type="molecule type" value="Genomic_DNA"/>
</dbReference>
<evidence type="ECO:0000313" key="1">
    <source>
        <dbReference type="EMBL" id="SVD08139.1"/>
    </source>
</evidence>
<protein>
    <submittedName>
        <fullName evidence="1">Uncharacterized protein</fullName>
    </submittedName>
</protein>
<organism evidence="1">
    <name type="scientific">marine metagenome</name>
    <dbReference type="NCBI Taxonomy" id="408172"/>
    <lineage>
        <taxon>unclassified sequences</taxon>
        <taxon>metagenomes</taxon>
        <taxon>ecological metagenomes</taxon>
    </lineage>
</organism>